<dbReference type="RefSeq" id="XP_044313086.1">
    <property type="nucleotide sequence ID" value="XM_044457151.1"/>
</dbReference>
<reference evidence="2" key="1">
    <citation type="journal article" date="2021" name="Elife">
        <title>Highly contiguous assemblies of 101 drosophilid genomes.</title>
        <authorList>
            <person name="Kim B.Y."/>
            <person name="Wang J.R."/>
            <person name="Miller D.E."/>
            <person name="Barmina O."/>
            <person name="Delaney E."/>
            <person name="Thompson A."/>
            <person name="Comeault A.A."/>
            <person name="Peede D."/>
            <person name="D'Agostino E.R."/>
            <person name="Pelaez J."/>
            <person name="Aguilar J.M."/>
            <person name="Haji D."/>
            <person name="Matsunaga T."/>
            <person name="Armstrong E.E."/>
            <person name="Zych M."/>
            <person name="Ogawa Y."/>
            <person name="Stamenkovic-Radak M."/>
            <person name="Jelic M."/>
            <person name="Veselinovic M.S."/>
            <person name="Tanaskovic M."/>
            <person name="Eric P."/>
            <person name="Gao J.J."/>
            <person name="Katoh T.K."/>
            <person name="Toda M.J."/>
            <person name="Watabe H."/>
            <person name="Watada M."/>
            <person name="Davis J.S."/>
            <person name="Moyle L.C."/>
            <person name="Manoli G."/>
            <person name="Bertolini E."/>
            <person name="Kostal V."/>
            <person name="Hawley R.S."/>
            <person name="Takahashi A."/>
            <person name="Jones C.D."/>
            <person name="Price D.K."/>
            <person name="Whiteman N."/>
            <person name="Kopp A."/>
            <person name="Matute D.R."/>
            <person name="Petrov D.A."/>
        </authorList>
    </citation>
    <scope>NUCLEOTIDE SEQUENCE [LARGE SCALE GENOMIC DNA]</scope>
</reference>
<evidence type="ECO:0008006" key="3">
    <source>
        <dbReference type="Google" id="ProtNLM"/>
    </source>
</evidence>
<name>A0ABM5J2N8_DRORH</name>
<organism evidence="1 2">
    <name type="scientific">Drosophila rhopaloa</name>
    <name type="common">Fruit fly</name>
    <dbReference type="NCBI Taxonomy" id="1041015"/>
    <lineage>
        <taxon>Eukaryota</taxon>
        <taxon>Metazoa</taxon>
        <taxon>Ecdysozoa</taxon>
        <taxon>Arthropoda</taxon>
        <taxon>Hexapoda</taxon>
        <taxon>Insecta</taxon>
        <taxon>Pterygota</taxon>
        <taxon>Neoptera</taxon>
        <taxon>Endopterygota</taxon>
        <taxon>Diptera</taxon>
        <taxon>Brachycera</taxon>
        <taxon>Muscomorpha</taxon>
        <taxon>Ephydroidea</taxon>
        <taxon>Drosophilidae</taxon>
        <taxon>Drosophila</taxon>
        <taxon>Sophophora</taxon>
    </lineage>
</organism>
<keyword evidence="2" id="KW-1185">Reference proteome</keyword>
<evidence type="ECO:0000313" key="2">
    <source>
        <dbReference type="Proteomes" id="UP001652680"/>
    </source>
</evidence>
<evidence type="ECO:0000313" key="1">
    <source>
        <dbReference type="EnsemblMetazoa" id="XP_044313086.1"/>
    </source>
</evidence>
<protein>
    <recommendedName>
        <fullName evidence="3">Nuclease HARBI1</fullName>
    </recommendedName>
</protein>
<dbReference type="GeneID" id="123037257"/>
<dbReference type="EnsemblMetazoa" id="XM_044457151.1">
    <property type="protein sequence ID" value="XP_044313086.1"/>
    <property type="gene ID" value="LOC123037257"/>
</dbReference>
<sequence length="131" mass="14976">MVEQYLIPKRNTRPDAIPIKAKLAIVLEFLASGDLQRHIGSTYRISKQHFGVILLQVSIAIWTALRDEFPKWTTGNMLMWVKGFEDEWNFPNCIGAVDGKHGFHSIVLMSICNAHYRFIYIDVGLLVAKET</sequence>
<reference evidence="1" key="2">
    <citation type="submission" date="2025-05" db="UniProtKB">
        <authorList>
            <consortium name="EnsemblMetazoa"/>
        </authorList>
    </citation>
    <scope>IDENTIFICATION</scope>
</reference>
<proteinExistence type="predicted"/>
<dbReference type="Proteomes" id="UP001652680">
    <property type="component" value="Unassembled WGS sequence"/>
</dbReference>
<accession>A0ABM5J2N8</accession>